<name>A0A8T0DH85_9TREM</name>
<gene>
    <name evidence="2" type="ORF">P879_06680</name>
</gene>
<sequence>MLFPLSSYARDHKNSRSALIITCFIYLFAFLANTFLLSPQEDVCAEGYNNLAIVVWKMICVQIIPTTLVSISVTGLIVILSRRSRWSCRFGDSVNTSTTTRGLVTSRWMVIIGFLFIVSSLAVFMNNLASPTYMNVLTAHDNCCFDDYRFNAIAVMFWTCVCIRAYVFMLRVRSKRSVKS</sequence>
<evidence type="ECO:0008006" key="4">
    <source>
        <dbReference type="Google" id="ProtNLM"/>
    </source>
</evidence>
<keyword evidence="1" id="KW-0812">Transmembrane</keyword>
<accession>A0A8T0DH85</accession>
<feature type="transmembrane region" description="Helical" evidence="1">
    <location>
        <begin position="56"/>
        <end position="80"/>
    </location>
</feature>
<keyword evidence="3" id="KW-1185">Reference proteome</keyword>
<evidence type="ECO:0000313" key="3">
    <source>
        <dbReference type="Proteomes" id="UP000699462"/>
    </source>
</evidence>
<dbReference type="EMBL" id="JTDF01005285">
    <property type="protein sequence ID" value="KAF8566328.1"/>
    <property type="molecule type" value="Genomic_DNA"/>
</dbReference>
<protein>
    <recommendedName>
        <fullName evidence="4">G-protein coupled receptors family 1 profile domain-containing protein</fullName>
    </recommendedName>
</protein>
<reference evidence="2 3" key="1">
    <citation type="submission" date="2019-07" db="EMBL/GenBank/DDBJ databases">
        <title>Annotation for the trematode Paragonimus westermani.</title>
        <authorList>
            <person name="Choi Y.-J."/>
        </authorList>
    </citation>
    <scope>NUCLEOTIDE SEQUENCE [LARGE SCALE GENOMIC DNA]</scope>
    <source>
        <strain evidence="2">180907_Pwestermani</strain>
    </source>
</reference>
<dbReference type="Proteomes" id="UP000699462">
    <property type="component" value="Unassembled WGS sequence"/>
</dbReference>
<keyword evidence="1" id="KW-1133">Transmembrane helix</keyword>
<proteinExistence type="predicted"/>
<feature type="transmembrane region" description="Helical" evidence="1">
    <location>
        <begin position="148"/>
        <end position="170"/>
    </location>
</feature>
<evidence type="ECO:0000313" key="2">
    <source>
        <dbReference type="EMBL" id="KAF8566328.1"/>
    </source>
</evidence>
<feature type="transmembrane region" description="Helical" evidence="1">
    <location>
        <begin position="18"/>
        <end position="36"/>
    </location>
</feature>
<dbReference type="AlphaFoldDB" id="A0A8T0DH85"/>
<keyword evidence="1" id="KW-0472">Membrane</keyword>
<organism evidence="2 3">
    <name type="scientific">Paragonimus westermani</name>
    <dbReference type="NCBI Taxonomy" id="34504"/>
    <lineage>
        <taxon>Eukaryota</taxon>
        <taxon>Metazoa</taxon>
        <taxon>Spiralia</taxon>
        <taxon>Lophotrochozoa</taxon>
        <taxon>Platyhelminthes</taxon>
        <taxon>Trematoda</taxon>
        <taxon>Digenea</taxon>
        <taxon>Plagiorchiida</taxon>
        <taxon>Troglotremata</taxon>
        <taxon>Troglotrematidae</taxon>
        <taxon>Paragonimus</taxon>
    </lineage>
</organism>
<dbReference type="OrthoDB" id="6245547at2759"/>
<feature type="transmembrane region" description="Helical" evidence="1">
    <location>
        <begin position="108"/>
        <end position="128"/>
    </location>
</feature>
<comment type="caution">
    <text evidence="2">The sequence shown here is derived from an EMBL/GenBank/DDBJ whole genome shotgun (WGS) entry which is preliminary data.</text>
</comment>
<evidence type="ECO:0000256" key="1">
    <source>
        <dbReference type="SAM" id="Phobius"/>
    </source>
</evidence>